<dbReference type="InterPro" id="IPR050984">
    <property type="entry name" value="Gfo/Idh/MocA_domain"/>
</dbReference>
<dbReference type="InterPro" id="IPR000683">
    <property type="entry name" value="Gfo/Idh/MocA-like_OxRdtase_N"/>
</dbReference>
<sequence>MRIGIVGCGNIAHTLCSTMVRLKDHMEVVAVAARDEERAKAFAAEFGVPRAYGSYGELYRDEEVDLVYVAVPHSHHKAVMLDALSNGKNVLCEKAFTVNAAEAREVFDLAREKGLFVAEAIWTRYMPSRTMIDSIIASGRIGRVTTISANLGYKISHKPRIAEPSLAGGALLDIGVYPLNFALMARDGVPIESMCGQCVKSDKGVDLRDMIQISFTDGSQAVIFADAETVSDRKGIIYGTEGRIDVYNVNNPEKIEIWSGDRNPVLLETIDIEEEINGYEYELLSVADCLEKGIKEDPHMSWNETLRVLSYCDALRELWGIKLAGEMEEPATTVQG</sequence>
<evidence type="ECO:0000313" key="5">
    <source>
        <dbReference type="EMBL" id="MBO8443801.1"/>
    </source>
</evidence>
<dbReference type="Gene3D" id="3.30.360.10">
    <property type="entry name" value="Dihydrodipicolinate Reductase, domain 2"/>
    <property type="match status" value="1"/>
</dbReference>
<dbReference type="GO" id="GO:0000166">
    <property type="term" value="F:nucleotide binding"/>
    <property type="evidence" value="ECO:0007669"/>
    <property type="project" value="InterPro"/>
</dbReference>
<dbReference type="EMBL" id="JADIMU010000057">
    <property type="protein sequence ID" value="MBO8443801.1"/>
    <property type="molecule type" value="Genomic_DNA"/>
</dbReference>
<dbReference type="Pfam" id="PF22725">
    <property type="entry name" value="GFO_IDH_MocA_C3"/>
    <property type="match status" value="1"/>
</dbReference>
<comment type="similarity">
    <text evidence="1">Belongs to the Gfo/Idh/MocA family.</text>
</comment>
<dbReference type="SUPFAM" id="SSF55347">
    <property type="entry name" value="Glyceraldehyde-3-phosphate dehydrogenase-like, C-terminal domain"/>
    <property type="match status" value="1"/>
</dbReference>
<evidence type="ECO:0000259" key="4">
    <source>
        <dbReference type="Pfam" id="PF22725"/>
    </source>
</evidence>
<evidence type="ECO:0000259" key="3">
    <source>
        <dbReference type="Pfam" id="PF01408"/>
    </source>
</evidence>
<organism evidence="5 6">
    <name type="scientific">Candidatus Aphodenecus pullistercoris</name>
    <dbReference type="NCBI Taxonomy" id="2840669"/>
    <lineage>
        <taxon>Bacteria</taxon>
        <taxon>Pseudomonadati</taxon>
        <taxon>Spirochaetota</taxon>
        <taxon>Spirochaetia</taxon>
        <taxon>Spirochaetales</taxon>
        <taxon>Candidatus Aphodenecus</taxon>
    </lineage>
</organism>
<dbReference type="Proteomes" id="UP000823633">
    <property type="component" value="Unassembled WGS sequence"/>
</dbReference>
<evidence type="ECO:0000256" key="1">
    <source>
        <dbReference type="ARBA" id="ARBA00010928"/>
    </source>
</evidence>
<proteinExistence type="inferred from homology"/>
<dbReference type="InterPro" id="IPR055170">
    <property type="entry name" value="GFO_IDH_MocA-like_dom"/>
</dbReference>
<dbReference type="InterPro" id="IPR036291">
    <property type="entry name" value="NAD(P)-bd_dom_sf"/>
</dbReference>
<protein>
    <submittedName>
        <fullName evidence="5">Gfo/Idh/MocA family oxidoreductase</fullName>
    </submittedName>
</protein>
<dbReference type="PANTHER" id="PTHR22604">
    <property type="entry name" value="OXIDOREDUCTASES"/>
    <property type="match status" value="1"/>
</dbReference>
<dbReference type="Gene3D" id="3.40.50.720">
    <property type="entry name" value="NAD(P)-binding Rossmann-like Domain"/>
    <property type="match status" value="1"/>
</dbReference>
<reference evidence="5" key="1">
    <citation type="submission" date="2020-10" db="EMBL/GenBank/DDBJ databases">
        <authorList>
            <person name="Gilroy R."/>
        </authorList>
    </citation>
    <scope>NUCLEOTIDE SEQUENCE</scope>
    <source>
        <strain evidence="5">11167</strain>
    </source>
</reference>
<accession>A0A9D9EC33</accession>
<feature type="domain" description="GFO/IDH/MocA-like oxidoreductase" evidence="4">
    <location>
        <begin position="134"/>
        <end position="244"/>
    </location>
</feature>
<dbReference type="Pfam" id="PF01408">
    <property type="entry name" value="GFO_IDH_MocA"/>
    <property type="match status" value="1"/>
</dbReference>
<dbReference type="GO" id="GO:0016491">
    <property type="term" value="F:oxidoreductase activity"/>
    <property type="evidence" value="ECO:0007669"/>
    <property type="project" value="UniProtKB-KW"/>
</dbReference>
<evidence type="ECO:0000313" key="6">
    <source>
        <dbReference type="Proteomes" id="UP000823633"/>
    </source>
</evidence>
<dbReference type="PANTHER" id="PTHR22604:SF105">
    <property type="entry name" value="TRANS-1,2-DIHYDROBENZENE-1,2-DIOL DEHYDROGENASE"/>
    <property type="match status" value="1"/>
</dbReference>
<gene>
    <name evidence="5" type="ORF">IAC42_08635</name>
</gene>
<keyword evidence="2" id="KW-0560">Oxidoreductase</keyword>
<dbReference type="AlphaFoldDB" id="A0A9D9EC33"/>
<comment type="caution">
    <text evidence="5">The sequence shown here is derived from an EMBL/GenBank/DDBJ whole genome shotgun (WGS) entry which is preliminary data.</text>
</comment>
<dbReference type="SUPFAM" id="SSF51735">
    <property type="entry name" value="NAD(P)-binding Rossmann-fold domains"/>
    <property type="match status" value="1"/>
</dbReference>
<name>A0A9D9EC33_9SPIR</name>
<feature type="domain" description="Gfo/Idh/MocA-like oxidoreductase N-terminal" evidence="3">
    <location>
        <begin position="1"/>
        <end position="117"/>
    </location>
</feature>
<evidence type="ECO:0000256" key="2">
    <source>
        <dbReference type="ARBA" id="ARBA00023002"/>
    </source>
</evidence>
<reference evidence="5" key="2">
    <citation type="journal article" date="2021" name="PeerJ">
        <title>Extensive microbial diversity within the chicken gut microbiome revealed by metagenomics and culture.</title>
        <authorList>
            <person name="Gilroy R."/>
            <person name="Ravi A."/>
            <person name="Getino M."/>
            <person name="Pursley I."/>
            <person name="Horton D.L."/>
            <person name="Alikhan N.F."/>
            <person name="Baker D."/>
            <person name="Gharbi K."/>
            <person name="Hall N."/>
            <person name="Watson M."/>
            <person name="Adriaenssens E.M."/>
            <person name="Foster-Nyarko E."/>
            <person name="Jarju S."/>
            <person name="Secka A."/>
            <person name="Antonio M."/>
            <person name="Oren A."/>
            <person name="Chaudhuri R.R."/>
            <person name="La Ragione R."/>
            <person name="Hildebrand F."/>
            <person name="Pallen M.J."/>
        </authorList>
    </citation>
    <scope>NUCLEOTIDE SEQUENCE</scope>
    <source>
        <strain evidence="5">11167</strain>
    </source>
</reference>